<keyword evidence="3" id="KW-0227">DNA damage</keyword>
<accession>A0ABT9XML5</accession>
<protein>
    <recommendedName>
        <fullName evidence="8">Abasic site processing protein</fullName>
        <ecNumber evidence="8">3.4.-.-</ecNumber>
    </recommendedName>
</protein>
<keyword evidence="7" id="KW-0456">Lyase</keyword>
<dbReference type="EC" id="3.4.-.-" evidence="8"/>
<evidence type="ECO:0000256" key="8">
    <source>
        <dbReference type="RuleBase" id="RU364100"/>
    </source>
</evidence>
<comment type="similarity">
    <text evidence="1 8">Belongs to the SOS response-associated peptidase family.</text>
</comment>
<evidence type="ECO:0000256" key="3">
    <source>
        <dbReference type="ARBA" id="ARBA00022763"/>
    </source>
</evidence>
<proteinExistence type="inferred from homology"/>
<dbReference type="EMBL" id="JAUSTP010000036">
    <property type="protein sequence ID" value="MDQ0191269.1"/>
    <property type="molecule type" value="Genomic_DNA"/>
</dbReference>
<evidence type="ECO:0000256" key="2">
    <source>
        <dbReference type="ARBA" id="ARBA00022670"/>
    </source>
</evidence>
<organism evidence="9 10">
    <name type="scientific">Alicyclobacillus cycloheptanicus</name>
    <dbReference type="NCBI Taxonomy" id="1457"/>
    <lineage>
        <taxon>Bacteria</taxon>
        <taxon>Bacillati</taxon>
        <taxon>Bacillota</taxon>
        <taxon>Bacilli</taxon>
        <taxon>Bacillales</taxon>
        <taxon>Alicyclobacillaceae</taxon>
        <taxon>Alicyclobacillus</taxon>
    </lineage>
</organism>
<dbReference type="InterPro" id="IPR036590">
    <property type="entry name" value="SRAP-like"/>
</dbReference>
<comment type="caution">
    <text evidence="9">The sequence shown here is derived from an EMBL/GenBank/DDBJ whole genome shotgun (WGS) entry which is preliminary data.</text>
</comment>
<keyword evidence="4 8" id="KW-0378">Hydrolase</keyword>
<evidence type="ECO:0000256" key="7">
    <source>
        <dbReference type="ARBA" id="ARBA00023239"/>
    </source>
</evidence>
<dbReference type="RefSeq" id="WP_274455129.1">
    <property type="nucleotide sequence ID" value="NZ_CP067097.1"/>
</dbReference>
<sequence length="212" mass="24284">MLVEFGIVSSDFVLRPRYNIAPTQDVAAVVSDGTERRIGSLRWGLVPPWSESAKPKFATFNARAETLLKNATWKRLVPRKRCIIPADGFYEWQSHGDTKRPLRIRLKDRKVFGFAGLYDSWISRDGAQKISSCTIITTEPNEFMSAIHNRMPAILRREDEDLWLDHTVTDTDLITQLLRPYPAEEMYAYPVHPMVGNVNNNLPECVEEYVGD</sequence>
<dbReference type="Gene3D" id="3.90.1680.10">
    <property type="entry name" value="SOS response associated peptidase-like"/>
    <property type="match status" value="1"/>
</dbReference>
<gene>
    <name evidence="9" type="ORF">J2S03_003138</name>
</gene>
<keyword evidence="5" id="KW-0190">Covalent protein-DNA linkage</keyword>
<evidence type="ECO:0000256" key="6">
    <source>
        <dbReference type="ARBA" id="ARBA00023125"/>
    </source>
</evidence>
<keyword evidence="10" id="KW-1185">Reference proteome</keyword>
<evidence type="ECO:0000256" key="4">
    <source>
        <dbReference type="ARBA" id="ARBA00022801"/>
    </source>
</evidence>
<dbReference type="Pfam" id="PF02586">
    <property type="entry name" value="SRAP"/>
    <property type="match status" value="1"/>
</dbReference>
<name>A0ABT9XML5_9BACL</name>
<keyword evidence="2 8" id="KW-0645">Protease</keyword>
<evidence type="ECO:0000256" key="5">
    <source>
        <dbReference type="ARBA" id="ARBA00023124"/>
    </source>
</evidence>
<keyword evidence="6" id="KW-0238">DNA-binding</keyword>
<dbReference type="SUPFAM" id="SSF143081">
    <property type="entry name" value="BB1717-like"/>
    <property type="match status" value="1"/>
</dbReference>
<dbReference type="InterPro" id="IPR003738">
    <property type="entry name" value="SRAP"/>
</dbReference>
<evidence type="ECO:0000313" key="9">
    <source>
        <dbReference type="EMBL" id="MDQ0191269.1"/>
    </source>
</evidence>
<evidence type="ECO:0000256" key="1">
    <source>
        <dbReference type="ARBA" id="ARBA00008136"/>
    </source>
</evidence>
<dbReference type="PANTHER" id="PTHR13604:SF0">
    <property type="entry name" value="ABASIC SITE PROCESSING PROTEIN HMCES"/>
    <property type="match status" value="1"/>
</dbReference>
<dbReference type="PANTHER" id="PTHR13604">
    <property type="entry name" value="DC12-RELATED"/>
    <property type="match status" value="1"/>
</dbReference>
<reference evidence="9 10" key="1">
    <citation type="submission" date="2023-07" db="EMBL/GenBank/DDBJ databases">
        <title>Genomic Encyclopedia of Type Strains, Phase IV (KMG-IV): sequencing the most valuable type-strain genomes for metagenomic binning, comparative biology and taxonomic classification.</title>
        <authorList>
            <person name="Goeker M."/>
        </authorList>
    </citation>
    <scope>NUCLEOTIDE SEQUENCE [LARGE SCALE GENOMIC DNA]</scope>
    <source>
        <strain evidence="9 10">DSM 4006</strain>
    </source>
</reference>
<dbReference type="Proteomes" id="UP001232973">
    <property type="component" value="Unassembled WGS sequence"/>
</dbReference>
<evidence type="ECO:0000313" key="10">
    <source>
        <dbReference type="Proteomes" id="UP001232973"/>
    </source>
</evidence>